<dbReference type="AlphaFoldDB" id="A0A9W4UH62"/>
<dbReference type="EMBL" id="CAOQHR010000006">
    <property type="protein sequence ID" value="CAI6336121.1"/>
    <property type="molecule type" value="Genomic_DNA"/>
</dbReference>
<dbReference type="OrthoDB" id="4158189at2759"/>
<protein>
    <submittedName>
        <fullName evidence="2">Uncharacterized protein</fullName>
    </submittedName>
</protein>
<comment type="caution">
    <text evidence="2">The sequence shown here is derived from an EMBL/GenBank/DDBJ whole genome shotgun (WGS) entry which is preliminary data.</text>
</comment>
<accession>A0A9W4UH62</accession>
<reference evidence="2" key="1">
    <citation type="submission" date="2023-01" db="EMBL/GenBank/DDBJ databases">
        <authorList>
            <person name="Van Ghelder C."/>
            <person name="Rancurel C."/>
        </authorList>
    </citation>
    <scope>NUCLEOTIDE SEQUENCE</scope>
    <source>
        <strain evidence="2">CNCM I-4278</strain>
    </source>
</reference>
<evidence type="ECO:0000256" key="1">
    <source>
        <dbReference type="SAM" id="MobiDB-lite"/>
    </source>
</evidence>
<organism evidence="2 3">
    <name type="scientific">Periconia digitata</name>
    <dbReference type="NCBI Taxonomy" id="1303443"/>
    <lineage>
        <taxon>Eukaryota</taxon>
        <taxon>Fungi</taxon>
        <taxon>Dikarya</taxon>
        <taxon>Ascomycota</taxon>
        <taxon>Pezizomycotina</taxon>
        <taxon>Dothideomycetes</taxon>
        <taxon>Pleosporomycetidae</taxon>
        <taxon>Pleosporales</taxon>
        <taxon>Massarineae</taxon>
        <taxon>Periconiaceae</taxon>
        <taxon>Periconia</taxon>
    </lineage>
</organism>
<keyword evidence="3" id="KW-1185">Reference proteome</keyword>
<feature type="compositionally biased region" description="Low complexity" evidence="1">
    <location>
        <begin position="20"/>
        <end position="30"/>
    </location>
</feature>
<gene>
    <name evidence="2" type="ORF">PDIGIT_LOCUS9212</name>
</gene>
<name>A0A9W4UH62_9PLEO</name>
<proteinExistence type="predicted"/>
<dbReference type="Proteomes" id="UP001152607">
    <property type="component" value="Unassembled WGS sequence"/>
</dbReference>
<sequence length="146" mass="15844">MCNGHSARTSQGGSIAVLRPSSPSQNPSSDSEIKVLFSNSFATSLDQPGTQVQFHGLETSNSQPSYHHWLIIHRDGNLNNSTNHSLPPVDPFFSFALNSQDDSVLQLNRTLDLGVGETGIIGRRISMMAGEQRGERVIAEGIIGWN</sequence>
<evidence type="ECO:0000313" key="3">
    <source>
        <dbReference type="Proteomes" id="UP001152607"/>
    </source>
</evidence>
<feature type="compositionally biased region" description="Polar residues" evidence="1">
    <location>
        <begin position="1"/>
        <end position="13"/>
    </location>
</feature>
<evidence type="ECO:0000313" key="2">
    <source>
        <dbReference type="EMBL" id="CAI6336121.1"/>
    </source>
</evidence>
<feature type="region of interest" description="Disordered" evidence="1">
    <location>
        <begin position="1"/>
        <end position="31"/>
    </location>
</feature>